<comment type="caution">
    <text evidence="1">The sequence shown here is derived from an EMBL/GenBank/DDBJ whole genome shotgun (WGS) entry which is preliminary data.</text>
</comment>
<sequence>MDVEHSGPQFYSTAFFSSSSSLGLSFIQNQYGYAAATAAVDGVQIKMGRKYYFKIEGGVLLFRRWLLYKENDIPKVLYLFRCFFLFFLRMLRRPLLPVFLRAKEWDDQRVEKYRLRPAAVDDR</sequence>
<gene>
    <name evidence="1" type="ORF">OUZ56_008030</name>
</gene>
<keyword evidence="2" id="KW-1185">Reference proteome</keyword>
<dbReference type="EMBL" id="JAOYFB010000037">
    <property type="protein sequence ID" value="KAK4022570.1"/>
    <property type="molecule type" value="Genomic_DNA"/>
</dbReference>
<name>A0ABR0AC61_9CRUS</name>
<proteinExistence type="predicted"/>
<evidence type="ECO:0000313" key="2">
    <source>
        <dbReference type="Proteomes" id="UP001234178"/>
    </source>
</evidence>
<dbReference type="Proteomes" id="UP001234178">
    <property type="component" value="Unassembled WGS sequence"/>
</dbReference>
<reference evidence="1 2" key="1">
    <citation type="journal article" date="2023" name="Nucleic Acids Res.">
        <title>The hologenome of Daphnia magna reveals possible DNA methylation and microbiome-mediated evolution of the host genome.</title>
        <authorList>
            <person name="Chaturvedi A."/>
            <person name="Li X."/>
            <person name="Dhandapani V."/>
            <person name="Marshall H."/>
            <person name="Kissane S."/>
            <person name="Cuenca-Cambronero M."/>
            <person name="Asole G."/>
            <person name="Calvet F."/>
            <person name="Ruiz-Romero M."/>
            <person name="Marangio P."/>
            <person name="Guigo R."/>
            <person name="Rago D."/>
            <person name="Mirbahai L."/>
            <person name="Eastwood N."/>
            <person name="Colbourne J.K."/>
            <person name="Zhou J."/>
            <person name="Mallon E."/>
            <person name="Orsini L."/>
        </authorList>
    </citation>
    <scope>NUCLEOTIDE SEQUENCE [LARGE SCALE GENOMIC DNA]</scope>
    <source>
        <strain evidence="1">LRV0_1</strain>
    </source>
</reference>
<evidence type="ECO:0000313" key="1">
    <source>
        <dbReference type="EMBL" id="KAK4022570.1"/>
    </source>
</evidence>
<accession>A0ABR0AC61</accession>
<organism evidence="1 2">
    <name type="scientific">Daphnia magna</name>
    <dbReference type="NCBI Taxonomy" id="35525"/>
    <lineage>
        <taxon>Eukaryota</taxon>
        <taxon>Metazoa</taxon>
        <taxon>Ecdysozoa</taxon>
        <taxon>Arthropoda</taxon>
        <taxon>Crustacea</taxon>
        <taxon>Branchiopoda</taxon>
        <taxon>Diplostraca</taxon>
        <taxon>Cladocera</taxon>
        <taxon>Anomopoda</taxon>
        <taxon>Daphniidae</taxon>
        <taxon>Daphnia</taxon>
    </lineage>
</organism>
<protein>
    <submittedName>
        <fullName evidence="1">Uncharacterized protein</fullName>
    </submittedName>
</protein>